<sequence length="82" mass="8985">MALIQNHLSGFTSEPTIMTPDCTQYTRLTSCVGSVGRLPVVLIDTGTRWINWTSASCPNRHRHSCVLLVVPSLGETCRIDLG</sequence>
<accession>A0A0E9WZY2</accession>
<organism evidence="1">
    <name type="scientific">Anguilla anguilla</name>
    <name type="common">European freshwater eel</name>
    <name type="synonym">Muraena anguilla</name>
    <dbReference type="NCBI Taxonomy" id="7936"/>
    <lineage>
        <taxon>Eukaryota</taxon>
        <taxon>Metazoa</taxon>
        <taxon>Chordata</taxon>
        <taxon>Craniata</taxon>
        <taxon>Vertebrata</taxon>
        <taxon>Euteleostomi</taxon>
        <taxon>Actinopterygii</taxon>
        <taxon>Neopterygii</taxon>
        <taxon>Teleostei</taxon>
        <taxon>Anguilliformes</taxon>
        <taxon>Anguillidae</taxon>
        <taxon>Anguilla</taxon>
    </lineage>
</organism>
<evidence type="ECO:0000313" key="1">
    <source>
        <dbReference type="EMBL" id="JAH95736.1"/>
    </source>
</evidence>
<reference evidence="1" key="1">
    <citation type="submission" date="2014-11" db="EMBL/GenBank/DDBJ databases">
        <authorList>
            <person name="Amaro Gonzalez C."/>
        </authorList>
    </citation>
    <scope>NUCLEOTIDE SEQUENCE</scope>
</reference>
<dbReference type="EMBL" id="GBXM01012841">
    <property type="protein sequence ID" value="JAH95736.1"/>
    <property type="molecule type" value="Transcribed_RNA"/>
</dbReference>
<name>A0A0E9WZY2_ANGAN</name>
<dbReference type="AlphaFoldDB" id="A0A0E9WZY2"/>
<reference evidence="1" key="2">
    <citation type="journal article" date="2015" name="Fish Shellfish Immunol.">
        <title>Early steps in the European eel (Anguilla anguilla)-Vibrio vulnificus interaction in the gills: Role of the RtxA13 toxin.</title>
        <authorList>
            <person name="Callol A."/>
            <person name="Pajuelo D."/>
            <person name="Ebbesson L."/>
            <person name="Teles M."/>
            <person name="MacKenzie S."/>
            <person name="Amaro C."/>
        </authorList>
    </citation>
    <scope>NUCLEOTIDE SEQUENCE</scope>
</reference>
<proteinExistence type="predicted"/>
<protein>
    <submittedName>
        <fullName evidence="1">Uncharacterized protein</fullName>
    </submittedName>
</protein>